<evidence type="ECO:0000256" key="2">
    <source>
        <dbReference type="ARBA" id="ARBA00006787"/>
    </source>
</evidence>
<dbReference type="GO" id="GO:0046872">
    <property type="term" value="F:metal ion binding"/>
    <property type="evidence" value="ECO:0007669"/>
    <property type="project" value="UniProtKB-KW"/>
</dbReference>
<dbReference type="STRING" id="988480.A0A075AZQ4"/>
<dbReference type="OrthoDB" id="407010at2759"/>
<keyword evidence="5" id="KW-0408">Iron</keyword>
<keyword evidence="7" id="KW-1185">Reference proteome</keyword>
<comment type="cofactor">
    <cofactor evidence="1">
        <name>Fe(2+)</name>
        <dbReference type="ChEBI" id="CHEBI:29033"/>
    </cofactor>
</comment>
<keyword evidence="3" id="KW-0479">Metal-binding</keyword>
<evidence type="ECO:0000256" key="3">
    <source>
        <dbReference type="ARBA" id="ARBA00022723"/>
    </source>
</evidence>
<dbReference type="PANTHER" id="PTHR10543:SF24">
    <property type="entry name" value="CAROTENOID ISOMEROOXYGENASE"/>
    <property type="match status" value="1"/>
</dbReference>
<evidence type="ECO:0000313" key="7">
    <source>
        <dbReference type="Proteomes" id="UP000030755"/>
    </source>
</evidence>
<dbReference type="GO" id="GO:0016121">
    <property type="term" value="P:carotene catabolic process"/>
    <property type="evidence" value="ECO:0007669"/>
    <property type="project" value="TreeGrafter"/>
</dbReference>
<dbReference type="EMBL" id="KE560749">
    <property type="protein sequence ID" value="EPZ35816.1"/>
    <property type="molecule type" value="Genomic_DNA"/>
</dbReference>
<protein>
    <submittedName>
        <fullName evidence="6">Carotenoid oxygenase domain-containing protein</fullName>
    </submittedName>
</protein>
<organism evidence="6 7">
    <name type="scientific">Rozella allomycis (strain CSF55)</name>
    <dbReference type="NCBI Taxonomy" id="988480"/>
    <lineage>
        <taxon>Eukaryota</taxon>
        <taxon>Fungi</taxon>
        <taxon>Fungi incertae sedis</taxon>
        <taxon>Cryptomycota</taxon>
        <taxon>Cryptomycota incertae sedis</taxon>
        <taxon>Rozella</taxon>
    </lineage>
</organism>
<dbReference type="GO" id="GO:0010436">
    <property type="term" value="F:carotenoid dioxygenase activity"/>
    <property type="evidence" value="ECO:0007669"/>
    <property type="project" value="TreeGrafter"/>
</dbReference>
<name>A0A075AZQ4_ROZAC</name>
<evidence type="ECO:0000313" key="6">
    <source>
        <dbReference type="EMBL" id="EPZ35816.1"/>
    </source>
</evidence>
<dbReference type="Pfam" id="PF03055">
    <property type="entry name" value="RPE65"/>
    <property type="match status" value="1"/>
</dbReference>
<sequence length="553" mass="62631">MKFLVCETILVTEEQTSSSVVTRQTTPEKGIKVKTMETPPSTVRTKKFSPKDIGWNVKEENHVGALQTIEDFTQRIASFGDIQRREQQTMRTRSRFAMVNKKRYFLIAPFWKTKLPLPAGGWISKIFANLKSFFTKEDKVSGYVEIDPEYVVLNGAVYPEFPLGSYRGDQGKLVIVGHGVSVVQEVDPMTLEAKKVYDIPSLVPNTKGNVMSSTCVFDKYQIIMDFSDVKSKELCKYRIIKMTREISESRYGGKLVASFLARPSFLYTFSVTSNYIIIPLIPYVYKNAPFESNYSMGNKTLSEILEYQGDQDLLFYVIDKNEGKSQYDSLDPINNSLVVDCNTYEDDSILDYLTIKNLRDPATMGALPFSATRRFILSDISIECAKYLSCGGLLSSFPTMHFQFISSDPMELGCINPFTQGLKHRYVYGLSLHKEDRGKVGLIWNAIRKIDLEGEDEKSPIFIAKEFEHSPFTASKTEVMFQPQGVTSTGVPHEIEDEGVIVSIVYNSHIKSSFVLLLDARNLTEITRYYLPCIVPLSFSRGSFVSHPYPSIV</sequence>
<dbReference type="InterPro" id="IPR004294">
    <property type="entry name" value="Carotenoid_Oase"/>
</dbReference>
<accession>A0A075AZQ4</accession>
<comment type="similarity">
    <text evidence="2">Belongs to the carotenoid oxygenase family.</text>
</comment>
<gene>
    <name evidence="6" type="ORF">O9G_004901</name>
</gene>
<dbReference type="PANTHER" id="PTHR10543">
    <property type="entry name" value="BETA-CAROTENE DIOXYGENASE"/>
    <property type="match status" value="1"/>
</dbReference>
<proteinExistence type="inferred from homology"/>
<evidence type="ECO:0000256" key="4">
    <source>
        <dbReference type="ARBA" id="ARBA00023002"/>
    </source>
</evidence>
<evidence type="ECO:0000256" key="1">
    <source>
        <dbReference type="ARBA" id="ARBA00001954"/>
    </source>
</evidence>
<keyword evidence="4" id="KW-0560">Oxidoreductase</keyword>
<reference evidence="6 7" key="1">
    <citation type="journal article" date="2013" name="Curr. Biol.">
        <title>Shared signatures of parasitism and phylogenomics unite Cryptomycota and microsporidia.</title>
        <authorList>
            <person name="James T.Y."/>
            <person name="Pelin A."/>
            <person name="Bonen L."/>
            <person name="Ahrendt S."/>
            <person name="Sain D."/>
            <person name="Corradi N."/>
            <person name="Stajich J.E."/>
        </authorList>
    </citation>
    <scope>NUCLEOTIDE SEQUENCE [LARGE SCALE GENOMIC DNA]</scope>
    <source>
        <strain evidence="6 7">CSF55</strain>
    </source>
</reference>
<dbReference type="HOGENOM" id="CLU_492701_0_0_1"/>
<dbReference type="AlphaFoldDB" id="A0A075AZQ4"/>
<dbReference type="Proteomes" id="UP000030755">
    <property type="component" value="Unassembled WGS sequence"/>
</dbReference>
<evidence type="ECO:0000256" key="5">
    <source>
        <dbReference type="ARBA" id="ARBA00023004"/>
    </source>
</evidence>